<gene>
    <name evidence="2" type="ORF">SBAD_LOCUS9771</name>
</gene>
<dbReference type="PANTHER" id="PTHR14084:SF0">
    <property type="entry name" value="KYNURENINASE"/>
    <property type="match status" value="1"/>
</dbReference>
<dbReference type="InterPro" id="IPR010111">
    <property type="entry name" value="Kynureninase"/>
</dbReference>
<dbReference type="EMBL" id="UZAM01013143">
    <property type="protein sequence ID" value="VDP25804.1"/>
    <property type="molecule type" value="Genomic_DNA"/>
</dbReference>
<evidence type="ECO:0000313" key="4">
    <source>
        <dbReference type="WBParaSite" id="SBAD_0001012101-mRNA-1"/>
    </source>
</evidence>
<dbReference type="GO" id="GO:0019441">
    <property type="term" value="P:L-tryptophan catabolic process to kynurenine"/>
    <property type="evidence" value="ECO:0007669"/>
    <property type="project" value="TreeGrafter"/>
</dbReference>
<reference evidence="2 3" key="2">
    <citation type="submission" date="2018-11" db="EMBL/GenBank/DDBJ databases">
        <authorList>
            <consortium name="Pathogen Informatics"/>
        </authorList>
    </citation>
    <scope>NUCLEOTIDE SEQUENCE [LARGE SCALE GENOMIC DNA]</scope>
</reference>
<dbReference type="GO" id="GO:0009435">
    <property type="term" value="P:NAD+ biosynthetic process"/>
    <property type="evidence" value="ECO:0007669"/>
    <property type="project" value="InterPro"/>
</dbReference>
<dbReference type="OrthoDB" id="5978656at2759"/>
<dbReference type="WBParaSite" id="SBAD_0001012101-mRNA-1">
    <property type="protein sequence ID" value="SBAD_0001012101-mRNA-1"/>
    <property type="gene ID" value="SBAD_0001012101"/>
</dbReference>
<dbReference type="GO" id="GO:0030170">
    <property type="term" value="F:pyridoxal phosphate binding"/>
    <property type="evidence" value="ECO:0007669"/>
    <property type="project" value="InterPro"/>
</dbReference>
<name>A0A183J1M3_9BILA</name>
<evidence type="ECO:0000313" key="3">
    <source>
        <dbReference type="Proteomes" id="UP000270296"/>
    </source>
</evidence>
<dbReference type="GO" id="GO:0043420">
    <property type="term" value="P:anthranilate metabolic process"/>
    <property type="evidence" value="ECO:0007669"/>
    <property type="project" value="TreeGrafter"/>
</dbReference>
<dbReference type="AlphaFoldDB" id="A0A183J1M3"/>
<evidence type="ECO:0000256" key="1">
    <source>
        <dbReference type="ARBA" id="ARBA00022898"/>
    </source>
</evidence>
<dbReference type="GO" id="GO:0030429">
    <property type="term" value="F:kynureninase activity"/>
    <property type="evidence" value="ECO:0007669"/>
    <property type="project" value="InterPro"/>
</dbReference>
<accession>A0A183J1M3</accession>
<organism evidence="4">
    <name type="scientific">Soboliphyme baturini</name>
    <dbReference type="NCBI Taxonomy" id="241478"/>
    <lineage>
        <taxon>Eukaryota</taxon>
        <taxon>Metazoa</taxon>
        <taxon>Ecdysozoa</taxon>
        <taxon>Nematoda</taxon>
        <taxon>Enoplea</taxon>
        <taxon>Dorylaimia</taxon>
        <taxon>Dioctophymatida</taxon>
        <taxon>Dioctophymatoidea</taxon>
        <taxon>Soboliphymatidae</taxon>
        <taxon>Soboliphyme</taxon>
    </lineage>
</organism>
<dbReference type="InterPro" id="IPR015422">
    <property type="entry name" value="PyrdxlP-dep_Trfase_small"/>
</dbReference>
<keyword evidence="1" id="KW-0663">Pyridoxal phosphate</keyword>
<protein>
    <submittedName>
        <fullName evidence="4">DAO domain-containing protein</fullName>
    </submittedName>
</protein>
<reference evidence="4" key="1">
    <citation type="submission" date="2016-06" db="UniProtKB">
        <authorList>
            <consortium name="WormBaseParasite"/>
        </authorList>
    </citation>
    <scope>IDENTIFICATION</scope>
</reference>
<dbReference type="Proteomes" id="UP000270296">
    <property type="component" value="Unassembled WGS sequence"/>
</dbReference>
<sequence length="150" mass="16594">MSSSPFEDLLSFAKSWNVAVDSDEFAGLMDDSDPLKSFRSKFFYPKMRCMPKVDLSLVCPEDDAVYLCGNSLGLQPKNTETIVNRELRKWAESAEGGRSSGELPWEQCDKLAVEGNAVLVGAEKDEIVVMNSLSVNLHCLLGVNAHDLYI</sequence>
<proteinExistence type="predicted"/>
<keyword evidence="3" id="KW-1185">Reference proteome</keyword>
<dbReference type="PANTHER" id="PTHR14084">
    <property type="entry name" value="KYNURENINASE"/>
    <property type="match status" value="1"/>
</dbReference>
<dbReference type="GO" id="GO:0005737">
    <property type="term" value="C:cytoplasm"/>
    <property type="evidence" value="ECO:0007669"/>
    <property type="project" value="InterPro"/>
</dbReference>
<dbReference type="Gene3D" id="3.90.1150.10">
    <property type="entry name" value="Aspartate Aminotransferase, domain 1"/>
    <property type="match status" value="1"/>
</dbReference>
<evidence type="ECO:0000313" key="2">
    <source>
        <dbReference type="EMBL" id="VDP25804.1"/>
    </source>
</evidence>